<name>A0A3L9ZXS7_9FLAO</name>
<dbReference type="GO" id="GO:0004065">
    <property type="term" value="F:arylsulfatase activity"/>
    <property type="evidence" value="ECO:0007669"/>
    <property type="project" value="TreeGrafter"/>
</dbReference>
<dbReference type="AlphaFoldDB" id="A0A3L9ZXS7"/>
<dbReference type="SUPFAM" id="SSF53649">
    <property type="entry name" value="Alkaline phosphatase-like"/>
    <property type="match status" value="1"/>
</dbReference>
<comment type="cofactor">
    <cofactor evidence="1">
        <name>Ca(2+)</name>
        <dbReference type="ChEBI" id="CHEBI:29108"/>
    </cofactor>
</comment>
<keyword evidence="10" id="KW-1185">Reference proteome</keyword>
<dbReference type="InterPro" id="IPR024607">
    <property type="entry name" value="Sulfatase_CS"/>
</dbReference>
<dbReference type="InterPro" id="IPR000917">
    <property type="entry name" value="Sulfatase_N"/>
</dbReference>
<evidence type="ECO:0000256" key="1">
    <source>
        <dbReference type="ARBA" id="ARBA00001913"/>
    </source>
</evidence>
<keyword evidence="6" id="KW-0106">Calcium</keyword>
<feature type="chain" id="PRO_5018303985" evidence="7">
    <location>
        <begin position="23"/>
        <end position="514"/>
    </location>
</feature>
<evidence type="ECO:0000256" key="5">
    <source>
        <dbReference type="ARBA" id="ARBA00022801"/>
    </source>
</evidence>
<dbReference type="CDD" id="cd16144">
    <property type="entry name" value="ARS_like"/>
    <property type="match status" value="1"/>
</dbReference>
<evidence type="ECO:0000313" key="10">
    <source>
        <dbReference type="Proteomes" id="UP000280368"/>
    </source>
</evidence>
<reference evidence="9 10" key="1">
    <citation type="submission" date="2018-10" db="EMBL/GenBank/DDBJ databases">
        <title>Genomic Encyclopedia of Archaeal and Bacterial Type Strains, Phase II (KMG-II): from individual species to whole genera.</title>
        <authorList>
            <person name="Goeker M."/>
        </authorList>
    </citation>
    <scope>NUCLEOTIDE SEQUENCE [LARGE SCALE GENOMIC DNA]</scope>
    <source>
        <strain evidence="9 10">DSM 19727</strain>
    </source>
</reference>
<sequence length="514" mass="57829">MKYFHAIALILVSLLNNGTTFAQEKKVGIPKPNIVIFLVDDMGWQDTSLPFYKEKTNWNSIYHTPNMEKLASQGMKFTNAYAAAVCTPSRVSLLTGMNPINHKVTNWTFEKNKSEEGESALVTIPEWNLNGLSATPGIENTIYATTFPQVLKDNGYYTIHAGKAHFGAYNTPGEDPLNLGFDINIGGHAAGQPKSYLGLENFGNENGKKDNRAVPGLEKYWGKDIFLTEALTQEAIASMDQALKIHKPFMLYMSHYAVHTPIMGDKRFLKKYIDVGMDPIEAKYASLVEGMDKSLGDIMVYLAEKNISDNTIIIFLSDNGGLSAHTRQGAALNTHNSPLRSGKGSAYEGGVRIPFIIKWPGVTKENSISQNNIIIEDIFPTLMAMTTNKKYNLVQKVDGKSIVPLLKQKKVKNNTFYYWHYPHVWGPEGPALKLYSAIRQGDWKLIYFHEDQRFELYNTKIDIDEKNNVVLSNVKIGYKLAKQLGKYLRNANTKMPINKMTNKMILFPDDTFNL</sequence>
<accession>A0A3L9ZXS7</accession>
<proteinExistence type="inferred from homology"/>
<keyword evidence="5" id="KW-0378">Hydrolase</keyword>
<evidence type="ECO:0000256" key="7">
    <source>
        <dbReference type="SAM" id="SignalP"/>
    </source>
</evidence>
<evidence type="ECO:0000256" key="2">
    <source>
        <dbReference type="ARBA" id="ARBA00008779"/>
    </source>
</evidence>
<evidence type="ECO:0000256" key="4">
    <source>
        <dbReference type="ARBA" id="ARBA00022729"/>
    </source>
</evidence>
<gene>
    <name evidence="9" type="ORF">BC961_3011</name>
</gene>
<comment type="caution">
    <text evidence="9">The sequence shown here is derived from an EMBL/GenBank/DDBJ whole genome shotgun (WGS) entry which is preliminary data.</text>
</comment>
<evidence type="ECO:0000313" key="9">
    <source>
        <dbReference type="EMBL" id="RMA71622.1"/>
    </source>
</evidence>
<dbReference type="PANTHER" id="PTHR42693:SF42">
    <property type="entry name" value="ARYLSULFATASE G"/>
    <property type="match status" value="1"/>
</dbReference>
<organism evidence="9 10">
    <name type="scientific">Flavobacterium weaverense</name>
    <dbReference type="NCBI Taxonomy" id="271156"/>
    <lineage>
        <taxon>Bacteria</taxon>
        <taxon>Pseudomonadati</taxon>
        <taxon>Bacteroidota</taxon>
        <taxon>Flavobacteriia</taxon>
        <taxon>Flavobacteriales</taxon>
        <taxon>Flavobacteriaceae</taxon>
        <taxon>Flavobacterium</taxon>
    </lineage>
</organism>
<dbReference type="Gene3D" id="3.40.720.10">
    <property type="entry name" value="Alkaline Phosphatase, subunit A"/>
    <property type="match status" value="1"/>
</dbReference>
<dbReference type="PANTHER" id="PTHR42693">
    <property type="entry name" value="ARYLSULFATASE FAMILY MEMBER"/>
    <property type="match status" value="1"/>
</dbReference>
<dbReference type="OrthoDB" id="9803751at2"/>
<comment type="similarity">
    <text evidence="2">Belongs to the sulfatase family.</text>
</comment>
<dbReference type="Gene3D" id="3.30.1120.10">
    <property type="match status" value="1"/>
</dbReference>
<dbReference type="InterPro" id="IPR017850">
    <property type="entry name" value="Alkaline_phosphatase_core_sf"/>
</dbReference>
<keyword evidence="4 7" id="KW-0732">Signal</keyword>
<evidence type="ECO:0000259" key="8">
    <source>
        <dbReference type="Pfam" id="PF00884"/>
    </source>
</evidence>
<keyword evidence="3" id="KW-0479">Metal-binding</keyword>
<dbReference type="EMBL" id="REFH01000014">
    <property type="protein sequence ID" value="RMA71622.1"/>
    <property type="molecule type" value="Genomic_DNA"/>
</dbReference>
<protein>
    <submittedName>
        <fullName evidence="9">Arylsulfatase A-like enzyme</fullName>
    </submittedName>
</protein>
<dbReference type="Pfam" id="PF00884">
    <property type="entry name" value="Sulfatase"/>
    <property type="match status" value="1"/>
</dbReference>
<dbReference type="InterPro" id="IPR050738">
    <property type="entry name" value="Sulfatase"/>
</dbReference>
<dbReference type="PROSITE" id="PS00523">
    <property type="entry name" value="SULFATASE_1"/>
    <property type="match status" value="1"/>
</dbReference>
<dbReference type="RefSeq" id="WP_121926557.1">
    <property type="nucleotide sequence ID" value="NZ_CBCSGA010000018.1"/>
</dbReference>
<dbReference type="GO" id="GO:0046872">
    <property type="term" value="F:metal ion binding"/>
    <property type="evidence" value="ECO:0007669"/>
    <property type="project" value="UniProtKB-KW"/>
</dbReference>
<feature type="domain" description="Sulfatase N-terminal" evidence="8">
    <location>
        <begin position="32"/>
        <end position="386"/>
    </location>
</feature>
<evidence type="ECO:0000256" key="6">
    <source>
        <dbReference type="ARBA" id="ARBA00022837"/>
    </source>
</evidence>
<feature type="signal peptide" evidence="7">
    <location>
        <begin position="1"/>
        <end position="22"/>
    </location>
</feature>
<evidence type="ECO:0000256" key="3">
    <source>
        <dbReference type="ARBA" id="ARBA00022723"/>
    </source>
</evidence>
<dbReference type="Proteomes" id="UP000280368">
    <property type="component" value="Unassembled WGS sequence"/>
</dbReference>